<dbReference type="PROSITE" id="PS51257">
    <property type="entry name" value="PROKAR_LIPOPROTEIN"/>
    <property type="match status" value="1"/>
</dbReference>
<dbReference type="AlphaFoldDB" id="A0A553E2I0"/>
<evidence type="ECO:0000313" key="3">
    <source>
        <dbReference type="Proteomes" id="UP000316371"/>
    </source>
</evidence>
<protein>
    <submittedName>
        <fullName evidence="2">Uncharacterized protein</fullName>
    </submittedName>
</protein>
<dbReference type="EMBL" id="VJZT01000010">
    <property type="protein sequence ID" value="TRX39063.1"/>
    <property type="molecule type" value="Genomic_DNA"/>
</dbReference>
<feature type="chain" id="PRO_5022246838" evidence="1">
    <location>
        <begin position="21"/>
        <end position="243"/>
    </location>
</feature>
<accession>A0A553E2I0</accession>
<name>A0A553E2I0_9FLAO</name>
<gene>
    <name evidence="2" type="ORF">FNW21_10780</name>
</gene>
<dbReference type="Proteomes" id="UP000316371">
    <property type="component" value="Unassembled WGS sequence"/>
</dbReference>
<evidence type="ECO:0000313" key="2">
    <source>
        <dbReference type="EMBL" id="TRX39063.1"/>
    </source>
</evidence>
<sequence length="243" mass="28309">MKRYLSLLLLFLATSCQVLETIDIHADGSGTIEISKLRDEQSYIQLAGENYSKEKEFVDTTYVFNGFIERYKETFLKLTSAEKAVFQKYNAVKVHIEKNAYEKVYRTTLSQKFATLTEVPDLYKTEEYTGDLQHNYALSAEEHYYVIQYAFDGNQFQRTVTITNETELKKQQSEVENYKNRFSKINLRQSYILNYHFPKAIQSVSNPKAVISADKKTVVLECLLSDFLQHPEITNLNVILQQE</sequence>
<keyword evidence="3" id="KW-1185">Reference proteome</keyword>
<keyword evidence="1" id="KW-0732">Signal</keyword>
<comment type="caution">
    <text evidence="2">The sequence shown here is derived from an EMBL/GenBank/DDBJ whole genome shotgun (WGS) entry which is preliminary data.</text>
</comment>
<dbReference type="OrthoDB" id="978531at2"/>
<evidence type="ECO:0000256" key="1">
    <source>
        <dbReference type="SAM" id="SignalP"/>
    </source>
</evidence>
<dbReference type="RefSeq" id="WP_144256750.1">
    <property type="nucleotide sequence ID" value="NZ_VJZT01000010.1"/>
</dbReference>
<reference evidence="2 3" key="1">
    <citation type="submission" date="2019-07" db="EMBL/GenBank/DDBJ databases">
        <title>Novel species of Flavobacterium.</title>
        <authorList>
            <person name="Liu Q."/>
            <person name="Xin Y.-H."/>
        </authorList>
    </citation>
    <scope>NUCLEOTIDE SEQUENCE [LARGE SCALE GENOMIC DNA]</scope>
    <source>
        <strain evidence="2 3">LB1R34</strain>
    </source>
</reference>
<proteinExistence type="predicted"/>
<feature type="signal peptide" evidence="1">
    <location>
        <begin position="1"/>
        <end position="20"/>
    </location>
</feature>
<organism evidence="2 3">
    <name type="scientific">Flavobacterium restrictum</name>
    <dbReference type="NCBI Taxonomy" id="2594428"/>
    <lineage>
        <taxon>Bacteria</taxon>
        <taxon>Pseudomonadati</taxon>
        <taxon>Bacteroidota</taxon>
        <taxon>Flavobacteriia</taxon>
        <taxon>Flavobacteriales</taxon>
        <taxon>Flavobacteriaceae</taxon>
        <taxon>Flavobacterium</taxon>
    </lineage>
</organism>